<proteinExistence type="predicted"/>
<dbReference type="AlphaFoldDB" id="A0A381TC08"/>
<protein>
    <submittedName>
        <fullName evidence="1">Uncharacterized protein</fullName>
    </submittedName>
</protein>
<name>A0A381TC08_9ZZZZ</name>
<reference evidence="1" key="1">
    <citation type="submission" date="2018-05" db="EMBL/GenBank/DDBJ databases">
        <authorList>
            <person name="Lanie J.A."/>
            <person name="Ng W.-L."/>
            <person name="Kazmierczak K.M."/>
            <person name="Andrzejewski T.M."/>
            <person name="Davidsen T.M."/>
            <person name="Wayne K.J."/>
            <person name="Tettelin H."/>
            <person name="Glass J.I."/>
            <person name="Rusch D."/>
            <person name="Podicherti R."/>
            <person name="Tsui H.-C.T."/>
            <person name="Winkler M.E."/>
        </authorList>
    </citation>
    <scope>NUCLEOTIDE SEQUENCE</scope>
</reference>
<sequence length="41" mass="4854">MDIEQNHAQKPLDGVWSIDYFGIRAGYKKLYQCQCVVVHWL</sequence>
<evidence type="ECO:0000313" key="1">
    <source>
        <dbReference type="EMBL" id="SVA13692.1"/>
    </source>
</evidence>
<organism evidence="1">
    <name type="scientific">marine metagenome</name>
    <dbReference type="NCBI Taxonomy" id="408172"/>
    <lineage>
        <taxon>unclassified sequences</taxon>
        <taxon>metagenomes</taxon>
        <taxon>ecological metagenomes</taxon>
    </lineage>
</organism>
<gene>
    <name evidence="1" type="ORF">METZ01_LOCUS66546</name>
</gene>
<dbReference type="EMBL" id="UINC01004352">
    <property type="protein sequence ID" value="SVA13692.1"/>
    <property type="molecule type" value="Genomic_DNA"/>
</dbReference>
<accession>A0A381TC08</accession>